<feature type="signal peptide" evidence="1">
    <location>
        <begin position="1"/>
        <end position="15"/>
    </location>
</feature>
<protein>
    <submittedName>
        <fullName evidence="2">Putative secreted protein</fullName>
    </submittedName>
</protein>
<evidence type="ECO:0000313" key="2">
    <source>
        <dbReference type="EMBL" id="MBW62106.1"/>
    </source>
</evidence>
<proteinExistence type="predicted"/>
<dbReference type="AlphaFoldDB" id="A0A2M4C9S6"/>
<keyword evidence="1" id="KW-0732">Signal</keyword>
<dbReference type="EMBL" id="GGFJ01012965">
    <property type="protein sequence ID" value="MBW62106.1"/>
    <property type="molecule type" value="Transcribed_RNA"/>
</dbReference>
<name>A0A2M4C9S6_9DIPT</name>
<reference evidence="2" key="1">
    <citation type="submission" date="2018-01" db="EMBL/GenBank/DDBJ databases">
        <title>An insight into the sialome of Amazonian anophelines.</title>
        <authorList>
            <person name="Ribeiro J.M."/>
            <person name="Scarpassa V."/>
            <person name="Calvo E."/>
        </authorList>
    </citation>
    <scope>NUCLEOTIDE SEQUENCE</scope>
    <source>
        <tissue evidence="2">Salivary glands</tissue>
    </source>
</reference>
<evidence type="ECO:0000256" key="1">
    <source>
        <dbReference type="SAM" id="SignalP"/>
    </source>
</evidence>
<feature type="chain" id="PRO_5014623719" evidence="1">
    <location>
        <begin position="16"/>
        <end position="90"/>
    </location>
</feature>
<organism evidence="2">
    <name type="scientific">Anopheles marajoara</name>
    <dbReference type="NCBI Taxonomy" id="58244"/>
    <lineage>
        <taxon>Eukaryota</taxon>
        <taxon>Metazoa</taxon>
        <taxon>Ecdysozoa</taxon>
        <taxon>Arthropoda</taxon>
        <taxon>Hexapoda</taxon>
        <taxon>Insecta</taxon>
        <taxon>Pterygota</taxon>
        <taxon>Neoptera</taxon>
        <taxon>Endopterygota</taxon>
        <taxon>Diptera</taxon>
        <taxon>Nematocera</taxon>
        <taxon>Culicoidea</taxon>
        <taxon>Culicidae</taxon>
        <taxon>Anophelinae</taxon>
        <taxon>Anopheles</taxon>
    </lineage>
</organism>
<sequence>MMMMMMISFWPVGFGTCFARAAGWLAGCGRVLQSTTPGTTREQITNWVFGSEFRLFSHYTGSRQFFRPALHQLATVAVGGLQPVVGHICR</sequence>
<accession>A0A2M4C9S6</accession>